<dbReference type="GO" id="GO:0035091">
    <property type="term" value="F:phosphatidylinositol binding"/>
    <property type="evidence" value="ECO:0007669"/>
    <property type="project" value="TreeGrafter"/>
</dbReference>
<feature type="non-terminal residue" evidence="1">
    <location>
        <position position="77"/>
    </location>
</feature>
<protein>
    <submittedName>
        <fullName evidence="1">Uncharacterized protein</fullName>
    </submittedName>
</protein>
<dbReference type="PANTHER" id="PTHR15629">
    <property type="entry name" value="SH3YL1 PROTEIN"/>
    <property type="match status" value="1"/>
</dbReference>
<name>A0A9W8CNU6_9FUNG</name>
<sequence length="77" mass="8212">MTGFDIKSRLPIPMGLETECKKGARIIESFLKPGALGTDRLIPPSVLEKARGIAFLSVVKGGFIWSGRIGSGLVVAR</sequence>
<dbReference type="Proteomes" id="UP001143981">
    <property type="component" value="Unassembled WGS sequence"/>
</dbReference>
<proteinExistence type="predicted"/>
<dbReference type="OrthoDB" id="443981at2759"/>
<dbReference type="PANTHER" id="PTHR15629:SF2">
    <property type="entry name" value="SH3 DOMAIN-CONTAINING YSC84-LIKE PROTEIN 1"/>
    <property type="match status" value="1"/>
</dbReference>
<evidence type="ECO:0000313" key="2">
    <source>
        <dbReference type="Proteomes" id="UP001143981"/>
    </source>
</evidence>
<dbReference type="AlphaFoldDB" id="A0A9W8CNU6"/>
<reference evidence="1" key="1">
    <citation type="submission" date="2022-07" db="EMBL/GenBank/DDBJ databases">
        <title>Phylogenomic reconstructions and comparative analyses of Kickxellomycotina fungi.</title>
        <authorList>
            <person name="Reynolds N.K."/>
            <person name="Stajich J.E."/>
            <person name="Barry K."/>
            <person name="Grigoriev I.V."/>
            <person name="Crous P."/>
            <person name="Smith M.E."/>
        </authorList>
    </citation>
    <scope>NUCLEOTIDE SEQUENCE</scope>
    <source>
        <strain evidence="1">BCRC 34381</strain>
    </source>
</reference>
<gene>
    <name evidence="1" type="ORF">LPJ61_006644</name>
</gene>
<comment type="caution">
    <text evidence="1">The sequence shown here is derived from an EMBL/GenBank/DDBJ whole genome shotgun (WGS) entry which is preliminary data.</text>
</comment>
<keyword evidence="2" id="KW-1185">Reference proteome</keyword>
<dbReference type="EMBL" id="JANBOI010003487">
    <property type="protein sequence ID" value="KAJ1718408.1"/>
    <property type="molecule type" value="Genomic_DNA"/>
</dbReference>
<dbReference type="InterPro" id="IPR051702">
    <property type="entry name" value="SH3_domain_YSC84-like"/>
</dbReference>
<organism evidence="1 2">
    <name type="scientific">Coemansia biformis</name>
    <dbReference type="NCBI Taxonomy" id="1286918"/>
    <lineage>
        <taxon>Eukaryota</taxon>
        <taxon>Fungi</taxon>
        <taxon>Fungi incertae sedis</taxon>
        <taxon>Zoopagomycota</taxon>
        <taxon>Kickxellomycotina</taxon>
        <taxon>Kickxellomycetes</taxon>
        <taxon>Kickxellales</taxon>
        <taxon>Kickxellaceae</taxon>
        <taxon>Coemansia</taxon>
    </lineage>
</organism>
<evidence type="ECO:0000313" key="1">
    <source>
        <dbReference type="EMBL" id="KAJ1718408.1"/>
    </source>
</evidence>
<accession>A0A9W8CNU6</accession>